<organism evidence="9 10">
    <name type="scientific">Croceitalea marina</name>
    <dbReference type="NCBI Taxonomy" id="1775166"/>
    <lineage>
        <taxon>Bacteria</taxon>
        <taxon>Pseudomonadati</taxon>
        <taxon>Bacteroidota</taxon>
        <taxon>Flavobacteriia</taxon>
        <taxon>Flavobacteriales</taxon>
        <taxon>Flavobacteriaceae</taxon>
        <taxon>Croceitalea</taxon>
    </lineage>
</organism>
<dbReference type="Proteomes" id="UP001597526">
    <property type="component" value="Unassembled WGS sequence"/>
</dbReference>
<comment type="similarity">
    <text evidence="1">Belongs to the four-carbon acid sugar kinase family.</text>
</comment>
<gene>
    <name evidence="9" type="ORF">ACFSQJ_09175</name>
</gene>
<evidence type="ECO:0000256" key="1">
    <source>
        <dbReference type="ARBA" id="ARBA00005715"/>
    </source>
</evidence>
<dbReference type="InterPro" id="IPR037051">
    <property type="entry name" value="4-carb_acid_sugar_kinase_N_sf"/>
</dbReference>
<keyword evidence="6" id="KW-0119">Carbohydrate metabolism</keyword>
<keyword evidence="2" id="KW-0808">Transferase</keyword>
<sequence>MIAEEIRNSITEGKLLDDISEEIKAEFYKKPRVIVILDDDPTGTQTVHDVPIITEWSEETLSHTISNHNIFFILTNSRSLHTIEAYDLGFLLGKRLRKITELLGKTLIPISRSDSTLRGHYPIEIDGLKKGLDWAQCKEVFTPAFFEGGRYTFNDIHYVKEGKDFIPVSQTPFAQDNTFGFKSSNLREWVQEKTENNIKIDNVGSVSIQTIRKDGIIQVTKELSKKEITIINATSPYDLQVVALASLKLNKDIVYRTAASFINAISSIRPKLFKINTALSLNERTLGGLTIIGSYVPKTTAQLNYLKNNNENLAFLEFKVNYIHEDEEFQKQIQTLSVLIDSFIKMSKDVVLYTTREVFTGATKTESLNIVNRVSSGLVGVVQNLTKKPKYLIAKGGITSSDIAVKGLGVKSAVVAGQAIPGVPVWILDTKSAFPGMPYIVFPGNVGDETALHQLILELS</sequence>
<feature type="domain" description="Four-carbon acid sugar kinase N-terminal" evidence="7">
    <location>
        <begin position="34"/>
        <end position="264"/>
    </location>
</feature>
<evidence type="ECO:0000256" key="4">
    <source>
        <dbReference type="ARBA" id="ARBA00022777"/>
    </source>
</evidence>
<dbReference type="GO" id="GO:0016301">
    <property type="term" value="F:kinase activity"/>
    <property type="evidence" value="ECO:0007669"/>
    <property type="project" value="UniProtKB-KW"/>
</dbReference>
<dbReference type="Gene3D" id="3.40.980.20">
    <property type="entry name" value="Four-carbon acid sugar kinase, nucleotide binding domain"/>
    <property type="match status" value="1"/>
</dbReference>
<name>A0ABW5MXI2_9FLAO</name>
<evidence type="ECO:0000259" key="8">
    <source>
        <dbReference type="Pfam" id="PF17042"/>
    </source>
</evidence>
<evidence type="ECO:0000256" key="3">
    <source>
        <dbReference type="ARBA" id="ARBA00022741"/>
    </source>
</evidence>
<proteinExistence type="inferred from homology"/>
<dbReference type="InterPro" id="IPR031475">
    <property type="entry name" value="NBD_C"/>
</dbReference>
<evidence type="ECO:0000259" key="7">
    <source>
        <dbReference type="Pfam" id="PF07005"/>
    </source>
</evidence>
<evidence type="ECO:0000256" key="6">
    <source>
        <dbReference type="ARBA" id="ARBA00023277"/>
    </source>
</evidence>
<comment type="caution">
    <text evidence="9">The sequence shown here is derived from an EMBL/GenBank/DDBJ whole genome shotgun (WGS) entry which is preliminary data.</text>
</comment>
<keyword evidence="4 9" id="KW-0418">Kinase</keyword>
<feature type="domain" description="Four-carbon acid sugar kinase nucleotide binding" evidence="8">
    <location>
        <begin position="289"/>
        <end position="452"/>
    </location>
</feature>
<reference evidence="10" key="1">
    <citation type="journal article" date="2019" name="Int. J. Syst. Evol. Microbiol.">
        <title>The Global Catalogue of Microorganisms (GCM) 10K type strain sequencing project: providing services to taxonomists for standard genome sequencing and annotation.</title>
        <authorList>
            <consortium name="The Broad Institute Genomics Platform"/>
            <consortium name="The Broad Institute Genome Sequencing Center for Infectious Disease"/>
            <person name="Wu L."/>
            <person name="Ma J."/>
        </authorList>
    </citation>
    <scope>NUCLEOTIDE SEQUENCE [LARGE SCALE GENOMIC DNA]</scope>
    <source>
        <strain evidence="10">KCTC 52368</strain>
    </source>
</reference>
<dbReference type="Pfam" id="PF17042">
    <property type="entry name" value="NBD_C"/>
    <property type="match status" value="1"/>
</dbReference>
<dbReference type="InterPro" id="IPR042213">
    <property type="entry name" value="NBD_C_sf"/>
</dbReference>
<dbReference type="SUPFAM" id="SSF142764">
    <property type="entry name" value="YgbK-like"/>
    <property type="match status" value="1"/>
</dbReference>
<accession>A0ABW5MXI2</accession>
<keyword evidence="10" id="KW-1185">Reference proteome</keyword>
<dbReference type="Gene3D" id="3.40.50.10840">
    <property type="entry name" value="Putative sugar-binding, N-terminal domain"/>
    <property type="match status" value="1"/>
</dbReference>
<dbReference type="RefSeq" id="WP_377766661.1">
    <property type="nucleotide sequence ID" value="NZ_JBHULB010000011.1"/>
</dbReference>
<evidence type="ECO:0000313" key="10">
    <source>
        <dbReference type="Proteomes" id="UP001597526"/>
    </source>
</evidence>
<evidence type="ECO:0000256" key="5">
    <source>
        <dbReference type="ARBA" id="ARBA00022840"/>
    </source>
</evidence>
<keyword evidence="5" id="KW-0067">ATP-binding</keyword>
<dbReference type="InterPro" id="IPR010737">
    <property type="entry name" value="4-carb_acid_sugar_kinase_N"/>
</dbReference>
<evidence type="ECO:0000256" key="2">
    <source>
        <dbReference type="ARBA" id="ARBA00022679"/>
    </source>
</evidence>
<dbReference type="Pfam" id="PF07005">
    <property type="entry name" value="SBD_N"/>
    <property type="match status" value="1"/>
</dbReference>
<evidence type="ECO:0000313" key="9">
    <source>
        <dbReference type="EMBL" id="MFD2587101.1"/>
    </source>
</evidence>
<dbReference type="EMBL" id="JBHULB010000011">
    <property type="protein sequence ID" value="MFD2587101.1"/>
    <property type="molecule type" value="Genomic_DNA"/>
</dbReference>
<keyword evidence="3" id="KW-0547">Nucleotide-binding</keyword>
<protein>
    <submittedName>
        <fullName evidence="9">Four-carbon acid sugar kinase family protein</fullName>
    </submittedName>
</protein>